<dbReference type="GO" id="GO:0022857">
    <property type="term" value="F:transmembrane transporter activity"/>
    <property type="evidence" value="ECO:0007669"/>
    <property type="project" value="InterPro"/>
</dbReference>
<sequence>MLGEVEEAFEFLYWMGEYRRLAHSWDNGSIIFWLVNPRTYFRVSKGLRPGTAQFISAAAVVGSSGQCTPEPWSTYLFGLAVLTFATAVNIWGNRILGRWTNLALWWSLLCAVIVSIVLLSMSEKTDARFVFTSFDNQTGWSDGMAWMLGLLQPALSLIGFDATLHMTEDMLSPSQDAPLAMLYAIVIGGITGLAFILVMLFCLVDFDTVVSSPSGMPLIELILQATKSQAAACIISSMLAACFVNAMVAGMASVSRLVYAMARDKGMPYHEFFGRVDTKLGVPVRALLFVYCFNLLFGLLYLGPAVAFNAYIASCTIFLNISYALPIIVLLLRGRRILATFQTADTPWQLGKHRGLILNWISVLYVSVATVFFCFPPSLPATGNYMNYVSAVIGIFLILFVTHWTLYGKKFEGPQFDFIMGLRLAMEIEEGQEDADLEKTTGQE</sequence>
<feature type="transmembrane region" description="Helical" evidence="6">
    <location>
        <begin position="72"/>
        <end position="91"/>
    </location>
</feature>
<dbReference type="PANTHER" id="PTHR45649:SF14">
    <property type="entry name" value="GABA PERMEASE"/>
    <property type="match status" value="1"/>
</dbReference>
<dbReference type="Proteomes" id="UP000694050">
    <property type="component" value="Unassembled WGS sequence"/>
</dbReference>
<evidence type="ECO:0000256" key="3">
    <source>
        <dbReference type="ARBA" id="ARBA00022692"/>
    </source>
</evidence>
<feature type="transmembrane region" description="Helical" evidence="6">
    <location>
        <begin position="143"/>
        <end position="160"/>
    </location>
</feature>
<comment type="caution">
    <text evidence="7">The sequence shown here is derived from an EMBL/GenBank/DDBJ whole genome shotgun (WGS) entry which is preliminary data.</text>
</comment>
<feature type="transmembrane region" description="Helical" evidence="6">
    <location>
        <begin position="181"/>
        <end position="206"/>
    </location>
</feature>
<dbReference type="Pfam" id="PF13520">
    <property type="entry name" value="AA_permease_2"/>
    <property type="match status" value="1"/>
</dbReference>
<dbReference type="InterPro" id="IPR002293">
    <property type="entry name" value="AA/rel_permease1"/>
</dbReference>
<feature type="transmembrane region" description="Helical" evidence="6">
    <location>
        <begin position="103"/>
        <end position="123"/>
    </location>
</feature>
<evidence type="ECO:0000313" key="8">
    <source>
        <dbReference type="Proteomes" id="UP000694050"/>
    </source>
</evidence>
<feature type="transmembrane region" description="Helical" evidence="6">
    <location>
        <begin position="280"/>
        <end position="302"/>
    </location>
</feature>
<evidence type="ECO:0000256" key="6">
    <source>
        <dbReference type="SAM" id="Phobius"/>
    </source>
</evidence>
<keyword evidence="3 6" id="KW-0812">Transmembrane</keyword>
<proteinExistence type="predicted"/>
<gene>
    <name evidence="7" type="primary">HNM1-6</name>
    <name evidence="7" type="ORF">Forpe1208_v010836</name>
</gene>
<feature type="transmembrane region" description="Helical" evidence="6">
    <location>
        <begin position="385"/>
        <end position="406"/>
    </location>
</feature>
<protein>
    <submittedName>
        <fullName evidence="7">Choline transport protein</fullName>
    </submittedName>
</protein>
<accession>A0A8J5NQK8</accession>
<organism evidence="7 8">
    <name type="scientific">Fusarium oxysporum f. sp. rapae</name>
    <dbReference type="NCBI Taxonomy" id="485398"/>
    <lineage>
        <taxon>Eukaryota</taxon>
        <taxon>Fungi</taxon>
        <taxon>Dikarya</taxon>
        <taxon>Ascomycota</taxon>
        <taxon>Pezizomycotina</taxon>
        <taxon>Sordariomycetes</taxon>
        <taxon>Hypocreomycetidae</taxon>
        <taxon>Hypocreales</taxon>
        <taxon>Nectriaceae</taxon>
        <taxon>Fusarium</taxon>
        <taxon>Fusarium oxysporum species complex</taxon>
    </lineage>
</organism>
<evidence type="ECO:0000256" key="4">
    <source>
        <dbReference type="ARBA" id="ARBA00022989"/>
    </source>
</evidence>
<name>A0A8J5NQK8_FUSOX</name>
<feature type="transmembrane region" description="Helical" evidence="6">
    <location>
        <begin position="308"/>
        <end position="332"/>
    </location>
</feature>
<dbReference type="PIRSF" id="PIRSF006060">
    <property type="entry name" value="AA_transporter"/>
    <property type="match status" value="1"/>
</dbReference>
<evidence type="ECO:0000256" key="2">
    <source>
        <dbReference type="ARBA" id="ARBA00022448"/>
    </source>
</evidence>
<keyword evidence="2" id="KW-0813">Transport</keyword>
<evidence type="ECO:0000313" key="7">
    <source>
        <dbReference type="EMBL" id="KAG7409814.1"/>
    </source>
</evidence>
<dbReference type="AlphaFoldDB" id="A0A8J5NQK8"/>
<dbReference type="EMBL" id="JAELUQ010000008">
    <property type="protein sequence ID" value="KAG7409814.1"/>
    <property type="molecule type" value="Genomic_DNA"/>
</dbReference>
<keyword evidence="5 6" id="KW-0472">Membrane</keyword>
<feature type="transmembrane region" description="Helical" evidence="6">
    <location>
        <begin position="234"/>
        <end position="259"/>
    </location>
</feature>
<evidence type="ECO:0000256" key="5">
    <source>
        <dbReference type="ARBA" id="ARBA00023136"/>
    </source>
</evidence>
<keyword evidence="4 6" id="KW-1133">Transmembrane helix</keyword>
<evidence type="ECO:0000256" key="1">
    <source>
        <dbReference type="ARBA" id="ARBA00004141"/>
    </source>
</evidence>
<comment type="subcellular location">
    <subcellularLocation>
        <location evidence="1">Membrane</location>
        <topology evidence="1">Multi-pass membrane protein</topology>
    </subcellularLocation>
</comment>
<reference evidence="7" key="1">
    <citation type="submission" date="2021-04" db="EMBL/GenBank/DDBJ databases">
        <title>First draft genome resource for Brassicaceae pathogens Fusarium oxysporum f. sp. raphani and Fusarium oxysporum f. sp. rapae.</title>
        <authorList>
            <person name="Asai S."/>
        </authorList>
    </citation>
    <scope>NUCLEOTIDE SEQUENCE</scope>
    <source>
        <strain evidence="7">Tf1208</strain>
    </source>
</reference>
<dbReference type="PANTHER" id="PTHR45649">
    <property type="entry name" value="AMINO-ACID PERMEASE BAT1"/>
    <property type="match status" value="1"/>
</dbReference>
<dbReference type="GO" id="GO:0016020">
    <property type="term" value="C:membrane"/>
    <property type="evidence" value="ECO:0007669"/>
    <property type="project" value="UniProtKB-SubCell"/>
</dbReference>
<feature type="transmembrane region" description="Helical" evidence="6">
    <location>
        <begin position="357"/>
        <end position="379"/>
    </location>
</feature>